<proteinExistence type="predicted"/>
<protein>
    <submittedName>
        <fullName evidence="2">Uncharacterized protein</fullName>
    </submittedName>
</protein>
<reference evidence="2" key="1">
    <citation type="submission" date="2022-11" db="UniProtKB">
        <authorList>
            <consortium name="WormBaseParasite"/>
        </authorList>
    </citation>
    <scope>IDENTIFICATION</scope>
</reference>
<keyword evidence="1" id="KW-1185">Reference proteome</keyword>
<dbReference type="AlphaFoldDB" id="A0A915JJ25"/>
<evidence type="ECO:0000313" key="1">
    <source>
        <dbReference type="Proteomes" id="UP000887565"/>
    </source>
</evidence>
<name>A0A915JJ25_ROMCU</name>
<organism evidence="1 2">
    <name type="scientific">Romanomermis culicivorax</name>
    <name type="common">Nematode worm</name>
    <dbReference type="NCBI Taxonomy" id="13658"/>
    <lineage>
        <taxon>Eukaryota</taxon>
        <taxon>Metazoa</taxon>
        <taxon>Ecdysozoa</taxon>
        <taxon>Nematoda</taxon>
        <taxon>Enoplea</taxon>
        <taxon>Dorylaimia</taxon>
        <taxon>Mermithida</taxon>
        <taxon>Mermithoidea</taxon>
        <taxon>Mermithidae</taxon>
        <taxon>Romanomermis</taxon>
    </lineage>
</organism>
<sequence>MRMKQKIKYKFVISWTDRIQWKHIQIRSSGRDLNYNLPSFSMVVYKPCCAANSFIYLLNYPANKDHKCYSCCEYTYQLVVYLSEHLKKIETYKIDSNEKAQNQTDGTIRCTKLEHKILIGMGQIPDSDLHAFGLFSGFGFAFGFDFTDFAGLNSNSDSAVLPKF</sequence>
<accession>A0A915JJ25</accession>
<evidence type="ECO:0000313" key="2">
    <source>
        <dbReference type="WBParaSite" id="nRc.2.0.1.t26118-RA"/>
    </source>
</evidence>
<dbReference type="WBParaSite" id="nRc.2.0.1.t26118-RA">
    <property type="protein sequence ID" value="nRc.2.0.1.t26118-RA"/>
    <property type="gene ID" value="nRc.2.0.1.g26118"/>
</dbReference>
<dbReference type="Proteomes" id="UP000887565">
    <property type="component" value="Unplaced"/>
</dbReference>